<dbReference type="Gene3D" id="1.25.40.10">
    <property type="entry name" value="Tetratricopeptide repeat domain"/>
    <property type="match status" value="3"/>
</dbReference>
<organism evidence="4 5">
    <name type="scientific">Tateyamaria omphalii</name>
    <dbReference type="NCBI Taxonomy" id="299262"/>
    <lineage>
        <taxon>Bacteria</taxon>
        <taxon>Pseudomonadati</taxon>
        <taxon>Pseudomonadota</taxon>
        <taxon>Alphaproteobacteria</taxon>
        <taxon>Rhodobacterales</taxon>
        <taxon>Roseobacteraceae</taxon>
        <taxon>Tateyamaria</taxon>
    </lineage>
</organism>
<dbReference type="Proteomes" id="UP000186336">
    <property type="component" value="Plasmid pDOK1-4-6"/>
</dbReference>
<protein>
    <submittedName>
        <fullName evidence="4">Uncharacterized protein</fullName>
    </submittedName>
</protein>
<evidence type="ECO:0000313" key="5">
    <source>
        <dbReference type="Proteomes" id="UP000186336"/>
    </source>
</evidence>
<dbReference type="Pfam" id="PF13432">
    <property type="entry name" value="TPR_16"/>
    <property type="match status" value="1"/>
</dbReference>
<reference evidence="4 5" key="1">
    <citation type="submission" date="2017-01" db="EMBL/GenBank/DDBJ databases">
        <title>Complete genome of Tateyamaria omphalii DOK1-4 isolated from seawater in Dokdo.</title>
        <authorList>
            <person name="Kim J.H."/>
            <person name="Chi W.-J."/>
        </authorList>
    </citation>
    <scope>NUCLEOTIDE SEQUENCE [LARGE SCALE GENOMIC DNA]</scope>
    <source>
        <strain evidence="4 5">DOK1-4</strain>
        <plasmid evidence="4 5">pDOK1-4-6</plasmid>
    </source>
</reference>
<keyword evidence="2 3" id="KW-0802">TPR repeat</keyword>
<dbReference type="PANTHER" id="PTHR45586">
    <property type="entry name" value="TPR REPEAT-CONTAINING PROTEIN PA4667"/>
    <property type="match status" value="1"/>
</dbReference>
<geneLocation type="plasmid" evidence="4 5">
    <name>pDOK1-4-6</name>
</geneLocation>
<evidence type="ECO:0000256" key="2">
    <source>
        <dbReference type="ARBA" id="ARBA00022803"/>
    </source>
</evidence>
<keyword evidence="5" id="KW-1185">Reference proteome</keyword>
<keyword evidence="4" id="KW-0614">Plasmid</keyword>
<dbReference type="KEGG" id="tom:BWR18_21050"/>
<dbReference type="InterPro" id="IPR051012">
    <property type="entry name" value="CellSynth/LPSAsmb/PSIAsmb"/>
</dbReference>
<sequence length="633" mass="69862">MRDRRFDKALEQLDHVIARQPDNRSLYRKRLDLLTQLQDFVAVEAGLKDMIARFADDERPKEHLIRFYLSRNEVDKAEAFFRSIADPSDPNPRFFLGLVQFLAETRGKDAARAELMAGVEVAPDPEQLRMRLAIMDFEAGEQEKAVSDLRVLLDGDVPSDAQDAIRVTLAQMLLGLGDVAGAQGLVDDVLASDDMNIEALKMRADWMIAGDDTDSAIAMLRLVLDHAPGDITAMNLMSDAYARAGNHSLSRDFMALAVDASDNAPGPSLRYARVLAADERYLAAEEVVIAALRRDRRNADILVLLGEIYLASEDYSRADQVIARLRSIGTDRTLIVADALEARLLGSREGVEQALGFLEELAAREDAGVTTQITLLRARLSSGQTARALQQAEALVAENPDNASLRFILAASHAASGAPGVAEMVLAGLLEEDPNRMRVWAQLYRMQRIQGKNAKATQTLLDGLAIDPDDRTLLWAQAVEFERAGDIEGAIANYERLYDADSGDLIAANNLGSLLASYRDDDASIERAWTVARRLRETDEPTFQDTYGYVAFRRGAFEEALTYLEPAAAALSDDPIVQFHLGRVYGALDRREQAIAQYNRALEIAGENDTRPEFETARSEIARIQGLPALVEN</sequence>
<keyword evidence="1" id="KW-0677">Repeat</keyword>
<feature type="repeat" description="TPR" evidence="3">
    <location>
        <begin position="575"/>
        <end position="608"/>
    </location>
</feature>
<dbReference type="Pfam" id="PF13181">
    <property type="entry name" value="TPR_8"/>
    <property type="match status" value="1"/>
</dbReference>
<accession>A0A1P8N1Z6</accession>
<evidence type="ECO:0000313" key="4">
    <source>
        <dbReference type="EMBL" id="APX14335.1"/>
    </source>
</evidence>
<evidence type="ECO:0000256" key="3">
    <source>
        <dbReference type="PROSITE-ProRule" id="PRU00339"/>
    </source>
</evidence>
<proteinExistence type="predicted"/>
<dbReference type="SUPFAM" id="SSF48452">
    <property type="entry name" value="TPR-like"/>
    <property type="match status" value="3"/>
</dbReference>
<dbReference type="InterPro" id="IPR019734">
    <property type="entry name" value="TPR_rpt"/>
</dbReference>
<dbReference type="Pfam" id="PF14559">
    <property type="entry name" value="TPR_19"/>
    <property type="match status" value="1"/>
</dbReference>
<dbReference type="EMBL" id="CP019318">
    <property type="protein sequence ID" value="APX14335.1"/>
    <property type="molecule type" value="Genomic_DNA"/>
</dbReference>
<dbReference type="PROSITE" id="PS50005">
    <property type="entry name" value="TPR"/>
    <property type="match status" value="1"/>
</dbReference>
<dbReference type="AlphaFoldDB" id="A0A1P8N1Z6"/>
<dbReference type="PANTHER" id="PTHR45586:SF1">
    <property type="entry name" value="LIPOPOLYSACCHARIDE ASSEMBLY PROTEIN B"/>
    <property type="match status" value="1"/>
</dbReference>
<name>A0A1P8N1Z6_9RHOB</name>
<dbReference type="InterPro" id="IPR011990">
    <property type="entry name" value="TPR-like_helical_dom_sf"/>
</dbReference>
<gene>
    <name evidence="4" type="ORF">BWR18_21050</name>
</gene>
<dbReference type="SMART" id="SM00028">
    <property type="entry name" value="TPR"/>
    <property type="match status" value="3"/>
</dbReference>
<evidence type="ECO:0000256" key="1">
    <source>
        <dbReference type="ARBA" id="ARBA00022737"/>
    </source>
</evidence>